<keyword evidence="3 7" id="KW-0808">Transferase</keyword>
<accession>A0A5Q0TW34</accession>
<sequence>MALRVQLHCSRRTAEGQGNAGSLGPQQALGHVPSSGTPGADQDRSLQHHLVQGGAEETERCARWGADQEIGPADFGQPIWTACHEHGIKPAASMHAVTAASGDAARNCCRNGGEPDDTRPAGQPVMDTPEWHCPHLRTAVIEQLDVVGACAWALTSQEPSRMLKWLRTLGFEPSRQHMLLAADMLVADLRPSGHGLERAQRQAGPNRVGVMHGSITQNKKKYFEKDWIESPFGGLRAPCHLTPTQKTFWGHAARVLYYSAMAGVEDYTVLGLGVMPPVCHPTVCAEIVEGLGRAGIEEYQEWYPVVDRPTGAAYMLTLATLKQVLQRDWLPHEEDILAANHGHPEWSVAADILGTLAWEPSMLEWLSTRSNWFLMPLARKLDELKPWLNAVRRCPRLQGAPTSVAGLLVLRKYGNICGRNKSPAKWGEEELRRVRNLPVHYAIDNQGRLSRLLWEAQLRSLLQELATGVVASVVSSGDLQGPKEWWASRWKWVPTGSTSMRSRQADLCTADSRLGSGARADKRTVAETLPDDYLEQALSGQPVRVARRSTKHEPGLKNRALYAVDDRTFYVAAYASAYAEQHMVAEGMRAKQTPADVAEWMRRHWDRRDPAVWLSLDYSDFNSDHEIDTLVALDLAFARAWAASKTLSRDGEDISAAKAETCAWLAMSHRCNVSTGGDVASWVSDSSENEPGLIPPGYKGAWLCGDADTAAKRPWRVYGGLFSGDRNTARDNTMLHAVYSLMARKSMAHFWGGAMSGLSFTGDDEDGIADDWQTGLVYVLQHVLMQFELKAAKQMAGHNHEFLQRSLSDDGFPTRPLYAALAQLASGNWYQDVHMWYDAHIRAVSDNIWELHTRGMPYAVAQRLAIELLNGMMRVKVPEPERVVQLGRSIGHHETAALGLKSGQWKRLEWWSLRHGSAEGPEHPLWHNTEGPRCDLPAVAAKPAPHHSAPSQATEAWITRQKRRFGNVPDWDLYRASCLKSSYAGLYVRARADAHTAHALLLWPDRLELRPSGLNQPPPRADLKALQRYMMSLEQERHPRSLEDQLARIGMDPELASACGGLACALKLIPPRDMYKYSNLVRQNTVPMSVKSEDSAVQAWVANAAAVVPGALELRAHVWQPLQPGAAPKLSTQVDCTQSDPFPPPRIGLAGSTPIGLIVVFAPNGAGKSAWTLPRRWAMDYDEVVGGLGEKYARDHEQWRLHTGDWPALLDGVWRATQHGTRVLTTQSNLLAILCRSSTTFGQIATVVVQPDREHYVQRLRQRGWPQNRIDRRWDRWQQLVQDSQRWPKLHGTISLTDGLPDHPTIKDMQQLDLVLQYSPRDTEKQGICQHTVKQ</sequence>
<reference evidence="9" key="1">
    <citation type="journal article" date="2019" name="Viruses">
        <title>Meta-Transcriptomic Comparison of the RNA Viromes of the Mosquito Vectors Culex pipiens and Culex torrentium in Northern Europe.</title>
        <authorList>
            <person name="Pettersson J.H.O."/>
            <person name="Shi M."/>
            <person name="Eden J.-S."/>
            <person name="Holmes E.C."/>
            <person name="Hesson J.C."/>
        </authorList>
    </citation>
    <scope>NUCLEOTIDE SEQUENCE</scope>
    <source>
        <strain evidence="9">OTU52</strain>
    </source>
</reference>
<proteinExistence type="inferred from homology"/>
<dbReference type="GO" id="GO:0003723">
    <property type="term" value="F:RNA binding"/>
    <property type="evidence" value="ECO:0007669"/>
    <property type="project" value="InterPro"/>
</dbReference>
<dbReference type="SUPFAM" id="SSF56672">
    <property type="entry name" value="DNA/RNA polymerases"/>
    <property type="match status" value="1"/>
</dbReference>
<evidence type="ECO:0000313" key="9">
    <source>
        <dbReference type="EMBL" id="QGA70930.1"/>
    </source>
</evidence>
<dbReference type="EMBL" id="MK440642">
    <property type="protein sequence ID" value="QGA70930.1"/>
    <property type="molecule type" value="Genomic_RNA"/>
</dbReference>
<dbReference type="InterPro" id="IPR043502">
    <property type="entry name" value="DNA/RNA_pol_sf"/>
</dbReference>
<feature type="region of interest" description="Disordered" evidence="8">
    <location>
        <begin position="1"/>
        <end position="43"/>
    </location>
</feature>
<evidence type="ECO:0000256" key="3">
    <source>
        <dbReference type="ARBA" id="ARBA00022679"/>
    </source>
</evidence>
<name>A0A5Q0TW34_9VIRU</name>
<evidence type="ECO:0000256" key="7">
    <source>
        <dbReference type="RuleBase" id="RU364050"/>
    </source>
</evidence>
<keyword evidence="4 7" id="KW-0548">Nucleotidyltransferase</keyword>
<comment type="similarity">
    <text evidence="1">Belongs to the totiviridae RNA-directed RNA polymerase family.</text>
</comment>
<evidence type="ECO:0000256" key="2">
    <source>
        <dbReference type="ARBA" id="ARBA00022484"/>
    </source>
</evidence>
<dbReference type="GO" id="GO:0006351">
    <property type="term" value="P:DNA-templated transcription"/>
    <property type="evidence" value="ECO:0007669"/>
    <property type="project" value="InterPro"/>
</dbReference>
<comment type="catalytic activity">
    <reaction evidence="6 7">
        <text>RNA(n) + a ribonucleoside 5'-triphosphate = RNA(n+1) + diphosphate</text>
        <dbReference type="Rhea" id="RHEA:21248"/>
        <dbReference type="Rhea" id="RHEA-COMP:14527"/>
        <dbReference type="Rhea" id="RHEA-COMP:17342"/>
        <dbReference type="ChEBI" id="CHEBI:33019"/>
        <dbReference type="ChEBI" id="CHEBI:61557"/>
        <dbReference type="ChEBI" id="CHEBI:140395"/>
        <dbReference type="EC" id="2.7.7.48"/>
    </reaction>
</comment>
<evidence type="ECO:0000256" key="4">
    <source>
        <dbReference type="ARBA" id="ARBA00022695"/>
    </source>
</evidence>
<evidence type="ECO:0000256" key="6">
    <source>
        <dbReference type="ARBA" id="ARBA00048744"/>
    </source>
</evidence>
<evidence type="ECO:0000256" key="8">
    <source>
        <dbReference type="SAM" id="MobiDB-lite"/>
    </source>
</evidence>
<keyword evidence="2 7" id="KW-0696">RNA-directed RNA polymerase</keyword>
<evidence type="ECO:0000256" key="5">
    <source>
        <dbReference type="ARBA" id="ARBA00022741"/>
    </source>
</evidence>
<dbReference type="EC" id="2.7.7.48" evidence="7"/>
<keyword evidence="7" id="KW-0693">Viral RNA replication</keyword>
<organism evidence="9">
    <name type="scientific">Ahus virus</name>
    <dbReference type="NCBI Taxonomy" id="2651944"/>
    <lineage>
        <taxon>Viruses</taxon>
        <taxon>Riboviria</taxon>
        <taxon>Orthornavirae</taxon>
        <taxon>Duplornaviricota</taxon>
        <taxon>Chrymotiviricetes</taxon>
        <taxon>Ghabrivirales</taxon>
        <taxon>Alphatotivirineae</taxon>
        <taxon>Orthototiviridae</taxon>
        <taxon>Totivirus</taxon>
    </lineage>
</organism>
<dbReference type="GO" id="GO:0003968">
    <property type="term" value="F:RNA-directed RNA polymerase activity"/>
    <property type="evidence" value="ECO:0007669"/>
    <property type="project" value="UniProtKB-KW"/>
</dbReference>
<evidence type="ECO:0000256" key="1">
    <source>
        <dbReference type="ARBA" id="ARBA00010455"/>
    </source>
</evidence>
<protein>
    <recommendedName>
        <fullName evidence="7">RNA-directed RNA polymerase</fullName>
        <ecNumber evidence="7">2.7.7.48</ecNumber>
    </recommendedName>
</protein>
<keyword evidence="5 7" id="KW-0547">Nucleotide-binding</keyword>
<dbReference type="InterPro" id="IPR001795">
    <property type="entry name" value="RNA-dir_pol_luteovirus"/>
</dbReference>
<dbReference type="GO" id="GO:0000166">
    <property type="term" value="F:nucleotide binding"/>
    <property type="evidence" value="ECO:0007669"/>
    <property type="project" value="UniProtKB-KW"/>
</dbReference>
<dbReference type="Pfam" id="PF02123">
    <property type="entry name" value="RdRP_4"/>
    <property type="match status" value="2"/>
</dbReference>